<keyword evidence="5 11" id="KW-0378">Hydrolase</keyword>
<evidence type="ECO:0000256" key="10">
    <source>
        <dbReference type="PIRSR" id="PIRSR601382-3"/>
    </source>
</evidence>
<keyword evidence="11" id="KW-0326">Glycosidase</keyword>
<evidence type="ECO:0000256" key="6">
    <source>
        <dbReference type="ARBA" id="ARBA00022837"/>
    </source>
</evidence>
<evidence type="ECO:0000256" key="3">
    <source>
        <dbReference type="ARBA" id="ARBA00007658"/>
    </source>
</evidence>
<evidence type="ECO:0000313" key="12">
    <source>
        <dbReference type="EMBL" id="KAJ1971131.1"/>
    </source>
</evidence>
<keyword evidence="6" id="KW-0106">Calcium</keyword>
<dbReference type="OrthoDB" id="8118055at2759"/>
<dbReference type="Proteomes" id="UP001151582">
    <property type="component" value="Unassembled WGS sequence"/>
</dbReference>
<dbReference type="InterPro" id="IPR036026">
    <property type="entry name" value="Seven-hairpin_glycosidases"/>
</dbReference>
<dbReference type="GO" id="GO:0005509">
    <property type="term" value="F:calcium ion binding"/>
    <property type="evidence" value="ECO:0007669"/>
    <property type="project" value="InterPro"/>
</dbReference>
<dbReference type="Gene3D" id="1.50.10.10">
    <property type="match status" value="1"/>
</dbReference>
<keyword evidence="13" id="KW-1185">Reference proteome</keyword>
<evidence type="ECO:0000256" key="5">
    <source>
        <dbReference type="ARBA" id="ARBA00022801"/>
    </source>
</evidence>
<dbReference type="GO" id="GO:0005783">
    <property type="term" value="C:endoplasmic reticulum"/>
    <property type="evidence" value="ECO:0007669"/>
    <property type="project" value="TreeGrafter"/>
</dbReference>
<dbReference type="PANTHER" id="PTHR11742">
    <property type="entry name" value="MANNOSYL-OLIGOSACCHARIDE ALPHA-1,2-MANNOSIDASE-RELATED"/>
    <property type="match status" value="1"/>
</dbReference>
<evidence type="ECO:0000256" key="7">
    <source>
        <dbReference type="ARBA" id="ARBA00023157"/>
    </source>
</evidence>
<dbReference type="SUPFAM" id="SSF48225">
    <property type="entry name" value="Seven-hairpin glycosidases"/>
    <property type="match status" value="1"/>
</dbReference>
<evidence type="ECO:0000256" key="11">
    <source>
        <dbReference type="RuleBase" id="RU361193"/>
    </source>
</evidence>
<organism evidence="12 13">
    <name type="scientific">Dimargaris verticillata</name>
    <dbReference type="NCBI Taxonomy" id="2761393"/>
    <lineage>
        <taxon>Eukaryota</taxon>
        <taxon>Fungi</taxon>
        <taxon>Fungi incertae sedis</taxon>
        <taxon>Zoopagomycota</taxon>
        <taxon>Kickxellomycotina</taxon>
        <taxon>Dimargaritomycetes</taxon>
        <taxon>Dimargaritales</taxon>
        <taxon>Dimargaritaceae</taxon>
        <taxon>Dimargaris</taxon>
    </lineage>
</organism>
<evidence type="ECO:0000256" key="2">
    <source>
        <dbReference type="ARBA" id="ARBA00004922"/>
    </source>
</evidence>
<dbReference type="AlphaFoldDB" id="A0A9W8AZT8"/>
<dbReference type="EMBL" id="JANBQB010001494">
    <property type="protein sequence ID" value="KAJ1971131.1"/>
    <property type="molecule type" value="Genomic_DNA"/>
</dbReference>
<dbReference type="GO" id="GO:0036503">
    <property type="term" value="P:ERAD pathway"/>
    <property type="evidence" value="ECO:0007669"/>
    <property type="project" value="UniProtKB-ARBA"/>
</dbReference>
<dbReference type="GO" id="GO:0004571">
    <property type="term" value="F:mannosyl-oligosaccharide 1,2-alpha-mannosidase activity"/>
    <property type="evidence" value="ECO:0007669"/>
    <property type="project" value="UniProtKB-EC"/>
</dbReference>
<protein>
    <recommendedName>
        <fullName evidence="11">alpha-1,2-Mannosidase</fullName>
        <ecNumber evidence="11">3.2.1.-</ecNumber>
    </recommendedName>
</protein>
<comment type="cofactor">
    <cofactor evidence="1">
        <name>Ca(2+)</name>
        <dbReference type="ChEBI" id="CHEBI:29108"/>
    </cofactor>
</comment>
<keyword evidence="7 10" id="KW-1015">Disulfide bond</keyword>
<gene>
    <name evidence="12" type="ORF">H4R34_005841</name>
</gene>
<dbReference type="GO" id="GO:0005975">
    <property type="term" value="P:carbohydrate metabolic process"/>
    <property type="evidence" value="ECO:0007669"/>
    <property type="project" value="InterPro"/>
</dbReference>
<dbReference type="PANTHER" id="PTHR11742:SF55">
    <property type="entry name" value="ENDOPLASMIC RETICULUM MANNOSYL-OLIGOSACCHARIDE 1,2-ALPHA-MANNOSIDASE"/>
    <property type="match status" value="1"/>
</dbReference>
<comment type="catalytic activity">
    <reaction evidence="8">
        <text>N(4)-(alpha-D-Man-(1-&gt;2)-alpha-D-Man-(1-&gt;2)-alpha-D-Man-(1-&gt;3)-[alpha-D-Man-(1-&gt;3)-[alpha-D-Man-(1-&gt;2)-alpha-D-Man-(1-&gt;6)]-alpha-D-Man-(1-&gt;6)]-beta-D-Man-(1-&gt;4)-beta-D-GlcNAc-(1-&gt;4)-beta-D-GlcNAc)-L-asparaginyl-[protein] (N-glucan mannose isomer 8A1,2,3B1,3) + 3 H2O = N(4)-(alpha-D-Man-(1-&gt;3)-[alpha-D-Man-(1-&gt;3)-[alpha-D-Man-(1-&gt;6)]-alpha-D-Man-(1-&gt;6)]-beta-D-Man-(1-&gt;4)-beta-D-GlcNAc-(1-&gt;4)-beta-D-GlcNAc)-L-asparaginyl-[protein] (N-glucan mannose isomer 5A1,2) + 3 beta-D-mannose</text>
        <dbReference type="Rhea" id="RHEA:56028"/>
        <dbReference type="Rhea" id="RHEA-COMP:14358"/>
        <dbReference type="Rhea" id="RHEA-COMP:14367"/>
        <dbReference type="ChEBI" id="CHEBI:15377"/>
        <dbReference type="ChEBI" id="CHEBI:28563"/>
        <dbReference type="ChEBI" id="CHEBI:59087"/>
        <dbReference type="ChEBI" id="CHEBI:60628"/>
        <dbReference type="EC" id="3.2.1.113"/>
    </reaction>
</comment>
<dbReference type="InterPro" id="IPR001382">
    <property type="entry name" value="Glyco_hydro_47"/>
</dbReference>
<comment type="similarity">
    <text evidence="3 11">Belongs to the glycosyl hydrolase 47 family.</text>
</comment>
<dbReference type="InterPro" id="IPR050749">
    <property type="entry name" value="Glycosyl_Hydrolase_47"/>
</dbReference>
<comment type="pathway">
    <text evidence="2">Protein modification; protein glycosylation.</text>
</comment>
<comment type="catalytic activity">
    <reaction evidence="9">
        <text>N(4)-(alpha-D-Man-(1-&gt;2)-alpha-D-Man-(1-&gt;2)-alpha-D-Man-(1-&gt;3)-[alpha-D-Man-(1-&gt;2)-alpha-D-Man-(1-&gt;3)-[alpha-D-Man-(1-&gt;2)-alpha-D-Man-(1-&gt;6)]-alpha-D-Man-(1-&gt;6)]-beta-D-Man-(1-&gt;4)-beta-D-GlcNAc-(1-&gt;4)-beta-D-GlcNAc)-L-asparaginyl-[protein] (N-glucan mannose isomer 9A1,2,3B1,2,3) + 4 H2O = N(4)-(alpha-D-Man-(1-&gt;3)-[alpha-D-Man-(1-&gt;3)-[alpha-D-Man-(1-&gt;6)]-alpha-D-Man-(1-&gt;6)]-beta-D-Man-(1-&gt;4)-beta-D-GlcNAc-(1-&gt;4)-beta-D-GlcNAc)-L-asparaginyl-[protein] (N-glucan mannose isomer 5A1,2) + 4 beta-D-mannose</text>
        <dbReference type="Rhea" id="RHEA:56008"/>
        <dbReference type="Rhea" id="RHEA-COMP:14356"/>
        <dbReference type="Rhea" id="RHEA-COMP:14367"/>
        <dbReference type="ChEBI" id="CHEBI:15377"/>
        <dbReference type="ChEBI" id="CHEBI:28563"/>
        <dbReference type="ChEBI" id="CHEBI:59087"/>
        <dbReference type="ChEBI" id="CHEBI:139493"/>
        <dbReference type="EC" id="3.2.1.113"/>
    </reaction>
</comment>
<evidence type="ECO:0000256" key="8">
    <source>
        <dbReference type="ARBA" id="ARBA00047669"/>
    </source>
</evidence>
<accession>A0A9W8AZT8</accession>
<comment type="caution">
    <text evidence="12">The sequence shown here is derived from an EMBL/GenBank/DDBJ whole genome shotgun (WGS) entry which is preliminary data.</text>
</comment>
<dbReference type="PRINTS" id="PR00747">
    <property type="entry name" value="GLYHDRLASE47"/>
</dbReference>
<evidence type="ECO:0000256" key="9">
    <source>
        <dbReference type="ARBA" id="ARBA00048605"/>
    </source>
</evidence>
<dbReference type="InterPro" id="IPR012341">
    <property type="entry name" value="6hp_glycosidase-like_sf"/>
</dbReference>
<evidence type="ECO:0000256" key="4">
    <source>
        <dbReference type="ARBA" id="ARBA00022723"/>
    </source>
</evidence>
<proteinExistence type="inferred from homology"/>
<name>A0A9W8AZT8_9FUNG</name>
<evidence type="ECO:0000256" key="1">
    <source>
        <dbReference type="ARBA" id="ARBA00001913"/>
    </source>
</evidence>
<sequence>MDLKDEFKTAAKYVHAMNFSTIDKPISFFETTIRVIGGLVSAYEFSGDSQLLDKAATMADMLQPAYLSLSGFPYHKISLENGHGLNPERYPDQCILAEVGSVQLEFGKLAYLANNHDYLDRAYDVIKKLMKNKPPVPGLYPFALDVEGGEYANVTASLGSKSDSFYEYLLKMYILFGDMHPFGDMYLESIDAVKKHLVKPVPFHDDMVFLATLHPNNETTNEFDHLTCFAPGMLAMGSRVFNRPDDLALAKQLMKTCVHLYRTTTTGLSFEKVQFFTPAEFADLTQEALPNTAERLRQRGYTPLNPSYYLRPGKQLLLASWLPK</sequence>
<feature type="disulfide bond" evidence="10">
    <location>
        <begin position="228"/>
        <end position="257"/>
    </location>
</feature>
<evidence type="ECO:0000313" key="13">
    <source>
        <dbReference type="Proteomes" id="UP001151582"/>
    </source>
</evidence>
<keyword evidence="4" id="KW-0479">Metal-binding</keyword>
<dbReference type="EC" id="3.2.1.-" evidence="11"/>
<dbReference type="Pfam" id="PF01532">
    <property type="entry name" value="Glyco_hydro_47"/>
    <property type="match status" value="1"/>
</dbReference>
<reference evidence="12" key="1">
    <citation type="submission" date="2022-07" db="EMBL/GenBank/DDBJ databases">
        <title>Phylogenomic reconstructions and comparative analyses of Kickxellomycotina fungi.</title>
        <authorList>
            <person name="Reynolds N.K."/>
            <person name="Stajich J.E."/>
            <person name="Barry K."/>
            <person name="Grigoriev I.V."/>
            <person name="Crous P."/>
            <person name="Smith M.E."/>
        </authorList>
    </citation>
    <scope>NUCLEOTIDE SEQUENCE</scope>
    <source>
        <strain evidence="12">RSA 567</strain>
    </source>
</reference>
<dbReference type="GO" id="GO:0016020">
    <property type="term" value="C:membrane"/>
    <property type="evidence" value="ECO:0007669"/>
    <property type="project" value="InterPro"/>
</dbReference>